<comment type="caution">
    <text evidence="2">The sequence shown here is derived from an EMBL/GenBank/DDBJ whole genome shotgun (WGS) entry which is preliminary data.</text>
</comment>
<evidence type="ECO:0000313" key="3">
    <source>
        <dbReference type="Proteomes" id="UP001165041"/>
    </source>
</evidence>
<gene>
    <name evidence="2" type="ORF">Kpho02_33210</name>
</gene>
<dbReference type="RefSeq" id="WP_285736831.1">
    <property type="nucleotide sequence ID" value="NZ_BSSA01000010.1"/>
</dbReference>
<feature type="transmembrane region" description="Helical" evidence="1">
    <location>
        <begin position="22"/>
        <end position="45"/>
    </location>
</feature>
<keyword evidence="1" id="KW-1133">Transmembrane helix</keyword>
<dbReference type="EMBL" id="BSSA01000010">
    <property type="protein sequence ID" value="GLW71022.1"/>
    <property type="molecule type" value="Genomic_DNA"/>
</dbReference>
<reference evidence="2" key="1">
    <citation type="submission" date="2023-02" db="EMBL/GenBank/DDBJ databases">
        <title>Kitasatospora phosalacinea NBRC 14627.</title>
        <authorList>
            <person name="Ichikawa N."/>
            <person name="Sato H."/>
            <person name="Tonouchi N."/>
        </authorList>
    </citation>
    <scope>NUCLEOTIDE SEQUENCE</scope>
    <source>
        <strain evidence="2">NBRC 14627</strain>
    </source>
</reference>
<proteinExistence type="predicted"/>
<organism evidence="2 3">
    <name type="scientific">Kitasatospora phosalacinea</name>
    <dbReference type="NCBI Taxonomy" id="2065"/>
    <lineage>
        <taxon>Bacteria</taxon>
        <taxon>Bacillati</taxon>
        <taxon>Actinomycetota</taxon>
        <taxon>Actinomycetes</taxon>
        <taxon>Kitasatosporales</taxon>
        <taxon>Streptomycetaceae</taxon>
        <taxon>Kitasatospora</taxon>
    </lineage>
</organism>
<keyword evidence="1" id="KW-0812">Transmembrane</keyword>
<dbReference type="AlphaFoldDB" id="A0A9W6QAH4"/>
<sequence length="49" mass="5055">MYQNQLARTGAGVLVIGGLTLAGWWVAAAAAGLIAVGVLCVRIGFRRGR</sequence>
<accession>A0A9W6QAH4</accession>
<keyword evidence="1" id="KW-0472">Membrane</keyword>
<evidence type="ECO:0000256" key="1">
    <source>
        <dbReference type="SAM" id="Phobius"/>
    </source>
</evidence>
<name>A0A9W6QAH4_9ACTN</name>
<protein>
    <submittedName>
        <fullName evidence="2">Uncharacterized protein</fullName>
    </submittedName>
</protein>
<evidence type="ECO:0000313" key="2">
    <source>
        <dbReference type="EMBL" id="GLW71022.1"/>
    </source>
</evidence>
<dbReference type="Proteomes" id="UP001165041">
    <property type="component" value="Unassembled WGS sequence"/>
</dbReference>